<dbReference type="Proteomes" id="UP000288168">
    <property type="component" value="Unassembled WGS sequence"/>
</dbReference>
<name>A0A428PAD7_9HYPO</name>
<evidence type="ECO:0000313" key="1">
    <source>
        <dbReference type="EMBL" id="RSL49994.1"/>
    </source>
</evidence>
<comment type="caution">
    <text evidence="1">The sequence shown here is derived from an EMBL/GenBank/DDBJ whole genome shotgun (WGS) entry which is preliminary data.</text>
</comment>
<dbReference type="EMBL" id="NKCI01000170">
    <property type="protein sequence ID" value="RSL49994.1"/>
    <property type="molecule type" value="Genomic_DNA"/>
</dbReference>
<proteinExistence type="predicted"/>
<reference evidence="1 2" key="1">
    <citation type="submission" date="2017-06" db="EMBL/GenBank/DDBJ databases">
        <title>Comparative genomic analysis of Ambrosia Fusariam Clade fungi.</title>
        <authorList>
            <person name="Stajich J.E."/>
            <person name="Carrillo J."/>
            <person name="Kijimoto T."/>
            <person name="Eskalen A."/>
            <person name="O'Donnell K."/>
            <person name="Kasson M."/>
        </authorList>
    </citation>
    <scope>NUCLEOTIDE SEQUENCE [LARGE SCALE GENOMIC DNA]</scope>
    <source>
        <strain evidence="1 2">NRRL62584</strain>
    </source>
</reference>
<evidence type="ECO:0000313" key="2">
    <source>
        <dbReference type="Proteomes" id="UP000288168"/>
    </source>
</evidence>
<dbReference type="AlphaFoldDB" id="A0A428PAD7"/>
<accession>A0A428PAD7</accession>
<sequence>MAAASSFQRLPDPRPIKADLKRLHIDQAPQPAIGFWLFPIEFLGPIPPVGPDPAVPYSGPWVYDKMDSTGRRRGKFRRNVDVSEYTPELCLFNLA</sequence>
<keyword evidence="2" id="KW-1185">Reference proteome</keyword>
<gene>
    <name evidence="1" type="ORF">CEP54_012134</name>
</gene>
<organism evidence="1 2">
    <name type="scientific">Fusarium duplospermum</name>
    <dbReference type="NCBI Taxonomy" id="1325734"/>
    <lineage>
        <taxon>Eukaryota</taxon>
        <taxon>Fungi</taxon>
        <taxon>Dikarya</taxon>
        <taxon>Ascomycota</taxon>
        <taxon>Pezizomycotina</taxon>
        <taxon>Sordariomycetes</taxon>
        <taxon>Hypocreomycetidae</taxon>
        <taxon>Hypocreales</taxon>
        <taxon>Nectriaceae</taxon>
        <taxon>Fusarium</taxon>
        <taxon>Fusarium solani species complex</taxon>
    </lineage>
</organism>
<dbReference type="OrthoDB" id="3469466at2759"/>
<protein>
    <submittedName>
        <fullName evidence="1">Uncharacterized protein</fullName>
    </submittedName>
</protein>